<dbReference type="RefSeq" id="WP_170119208.1">
    <property type="nucleotide sequence ID" value="NZ_QGGL01000001.1"/>
</dbReference>
<proteinExistence type="predicted"/>
<dbReference type="InterPro" id="IPR001761">
    <property type="entry name" value="Peripla_BP/Lac1_sug-bd_dom"/>
</dbReference>
<accession>A0A316E180</accession>
<evidence type="ECO:0000313" key="6">
    <source>
        <dbReference type="Proteomes" id="UP000245634"/>
    </source>
</evidence>
<dbReference type="GO" id="GO:0003700">
    <property type="term" value="F:DNA-binding transcription factor activity"/>
    <property type="evidence" value="ECO:0007669"/>
    <property type="project" value="TreeGrafter"/>
</dbReference>
<dbReference type="PRINTS" id="PR00036">
    <property type="entry name" value="HTHLACI"/>
</dbReference>
<dbReference type="Proteomes" id="UP000245634">
    <property type="component" value="Unassembled WGS sequence"/>
</dbReference>
<dbReference type="SUPFAM" id="SSF47413">
    <property type="entry name" value="lambda repressor-like DNA-binding domains"/>
    <property type="match status" value="1"/>
</dbReference>
<feature type="domain" description="HTH lacI-type" evidence="4">
    <location>
        <begin position="3"/>
        <end position="57"/>
    </location>
</feature>
<dbReference type="CDD" id="cd01392">
    <property type="entry name" value="HTH_LacI"/>
    <property type="match status" value="1"/>
</dbReference>
<keyword evidence="6" id="KW-1185">Reference proteome</keyword>
<evidence type="ECO:0000256" key="1">
    <source>
        <dbReference type="ARBA" id="ARBA00023015"/>
    </source>
</evidence>
<dbReference type="EMBL" id="QGGL01000001">
    <property type="protein sequence ID" value="PWK16570.1"/>
    <property type="molecule type" value="Genomic_DNA"/>
</dbReference>
<dbReference type="InterPro" id="IPR000843">
    <property type="entry name" value="HTH_LacI"/>
</dbReference>
<keyword evidence="1" id="KW-0805">Transcription regulation</keyword>
<dbReference type="SMART" id="SM00354">
    <property type="entry name" value="HTH_LACI"/>
    <property type="match status" value="1"/>
</dbReference>
<dbReference type="InterPro" id="IPR010982">
    <property type="entry name" value="Lambda_DNA-bd_dom_sf"/>
</dbReference>
<dbReference type="GO" id="GO:0000976">
    <property type="term" value="F:transcription cis-regulatory region binding"/>
    <property type="evidence" value="ECO:0007669"/>
    <property type="project" value="TreeGrafter"/>
</dbReference>
<dbReference type="SUPFAM" id="SSF53822">
    <property type="entry name" value="Periplasmic binding protein-like I"/>
    <property type="match status" value="1"/>
</dbReference>
<organism evidence="5 6">
    <name type="scientific">Tumebacillus permanentifrigoris</name>
    <dbReference type="NCBI Taxonomy" id="378543"/>
    <lineage>
        <taxon>Bacteria</taxon>
        <taxon>Bacillati</taxon>
        <taxon>Bacillota</taxon>
        <taxon>Bacilli</taxon>
        <taxon>Bacillales</taxon>
        <taxon>Alicyclobacillaceae</taxon>
        <taxon>Tumebacillus</taxon>
    </lineage>
</organism>
<sequence length="342" mass="38519">MNPTIHDVAKQANVSISTVSRVFNNPDSVGKEMRERVLQVIEELGYAPNPFASGLRDNRSMVIVAMIPDIRNSYYAEMLSGIEEVALSKRYNVIICNTIQNEERFLEYVKYFVKKKVDGLIFASTEITEFYKKNFDALNIPVVLASTEGRAWDLPSVRVDDVQASYDATTFLINNGHQEIGFISGPSHLLVPNVQRYEGYRKAMQDHQVPVSEQHVVYAEMTFDAGYEAMSRLYAKMPHLTAVYAASDAMAIGAMKFLHEQGLEVPRHVSVMGFDNLELSRMISPGLTTVAQNIYEIGKSAGELLFQGIENRDQDLQSVTIAHEIIVRGTVRNRRLKSDSER</sequence>
<dbReference type="PANTHER" id="PTHR30146">
    <property type="entry name" value="LACI-RELATED TRANSCRIPTIONAL REPRESSOR"/>
    <property type="match status" value="1"/>
</dbReference>
<dbReference type="InterPro" id="IPR028082">
    <property type="entry name" value="Peripla_BP_I"/>
</dbReference>
<dbReference type="Gene3D" id="3.40.50.2300">
    <property type="match status" value="2"/>
</dbReference>
<keyword evidence="3" id="KW-0804">Transcription</keyword>
<dbReference type="Gene3D" id="1.10.260.40">
    <property type="entry name" value="lambda repressor-like DNA-binding domains"/>
    <property type="match status" value="1"/>
</dbReference>
<evidence type="ECO:0000313" key="5">
    <source>
        <dbReference type="EMBL" id="PWK16570.1"/>
    </source>
</evidence>
<dbReference type="Pfam" id="PF00532">
    <property type="entry name" value="Peripla_BP_1"/>
    <property type="match status" value="1"/>
</dbReference>
<dbReference type="PANTHER" id="PTHR30146:SF109">
    <property type="entry name" value="HTH-TYPE TRANSCRIPTIONAL REGULATOR GALS"/>
    <property type="match status" value="1"/>
</dbReference>
<dbReference type="CDD" id="cd19975">
    <property type="entry name" value="PBP1_CcpA-like"/>
    <property type="match status" value="1"/>
</dbReference>
<dbReference type="AlphaFoldDB" id="A0A316E180"/>
<name>A0A316E180_9BACL</name>
<keyword evidence="2" id="KW-0238">DNA-binding</keyword>
<comment type="caution">
    <text evidence="5">The sequence shown here is derived from an EMBL/GenBank/DDBJ whole genome shotgun (WGS) entry which is preliminary data.</text>
</comment>
<dbReference type="PROSITE" id="PS50932">
    <property type="entry name" value="HTH_LACI_2"/>
    <property type="match status" value="1"/>
</dbReference>
<evidence type="ECO:0000259" key="4">
    <source>
        <dbReference type="PROSITE" id="PS50932"/>
    </source>
</evidence>
<evidence type="ECO:0000256" key="3">
    <source>
        <dbReference type="ARBA" id="ARBA00023163"/>
    </source>
</evidence>
<protein>
    <submittedName>
        <fullName evidence="5">LacI family transcriptional regulator</fullName>
    </submittedName>
</protein>
<reference evidence="5 6" key="1">
    <citation type="submission" date="2018-05" db="EMBL/GenBank/DDBJ databases">
        <title>Genomic Encyclopedia of Type Strains, Phase IV (KMG-IV): sequencing the most valuable type-strain genomes for metagenomic binning, comparative biology and taxonomic classification.</title>
        <authorList>
            <person name="Goeker M."/>
        </authorList>
    </citation>
    <scope>NUCLEOTIDE SEQUENCE [LARGE SCALE GENOMIC DNA]</scope>
    <source>
        <strain evidence="5 6">DSM 18773</strain>
    </source>
</reference>
<evidence type="ECO:0000256" key="2">
    <source>
        <dbReference type="ARBA" id="ARBA00023125"/>
    </source>
</evidence>
<dbReference type="Pfam" id="PF00356">
    <property type="entry name" value="LacI"/>
    <property type="match status" value="1"/>
</dbReference>
<gene>
    <name evidence="5" type="ORF">C7459_101436</name>
</gene>